<evidence type="ECO:0000256" key="3">
    <source>
        <dbReference type="ARBA" id="ARBA00023222"/>
    </source>
</evidence>
<dbReference type="CDD" id="cd13631">
    <property type="entry name" value="PBP2_Ct-PDT_like"/>
    <property type="match status" value="1"/>
</dbReference>
<reference evidence="7 8" key="1">
    <citation type="journal article" date="2020" name="J. Phycol.">
        <title>Comparative genome analysis reveals Cyanidiococcus gen. nov., a new extremophilic red algal genus sister to Cyanidioschyzon (Cyanidioschyzonaceae, Rhodophyta).</title>
        <authorList>
            <person name="Liu S.-L."/>
            <person name="Chiang Y.-R."/>
            <person name="Yoon H.S."/>
            <person name="Fu H.-Y."/>
        </authorList>
    </citation>
    <scope>NUCLEOTIDE SEQUENCE [LARGE SCALE GENOMIC DNA]</scope>
    <source>
        <strain evidence="7 8">THAL066</strain>
    </source>
</reference>
<keyword evidence="3" id="KW-0584">Phenylalanine biosynthesis</keyword>
<dbReference type="OrthoDB" id="2414662at2759"/>
<evidence type="ECO:0000313" key="7">
    <source>
        <dbReference type="EMBL" id="KAF6001269.1"/>
    </source>
</evidence>
<dbReference type="Gene3D" id="3.30.70.260">
    <property type="match status" value="1"/>
</dbReference>
<keyword evidence="1" id="KW-0028">Amino-acid biosynthesis</keyword>
<comment type="pathway">
    <text evidence="5">Amino-acid biosynthesis.</text>
</comment>
<dbReference type="GO" id="GO:0009094">
    <property type="term" value="P:L-phenylalanine biosynthetic process"/>
    <property type="evidence" value="ECO:0007669"/>
    <property type="project" value="UniProtKB-KW"/>
</dbReference>
<evidence type="ECO:0000313" key="8">
    <source>
        <dbReference type="Proteomes" id="UP000530660"/>
    </source>
</evidence>
<dbReference type="AlphaFoldDB" id="A0A7J7IF22"/>
<evidence type="ECO:0000259" key="6">
    <source>
        <dbReference type="PROSITE" id="PS51171"/>
    </source>
</evidence>
<keyword evidence="2" id="KW-0057">Aromatic amino acid biosynthesis</keyword>
<evidence type="ECO:0000256" key="2">
    <source>
        <dbReference type="ARBA" id="ARBA00023141"/>
    </source>
</evidence>
<dbReference type="PROSITE" id="PS51171">
    <property type="entry name" value="PREPHENATE_DEHYDR_3"/>
    <property type="match status" value="1"/>
</dbReference>
<dbReference type="InterPro" id="IPR045865">
    <property type="entry name" value="ACT-like_dom_sf"/>
</dbReference>
<feature type="domain" description="Prephenate dehydratase" evidence="6">
    <location>
        <begin position="98"/>
        <end position="274"/>
    </location>
</feature>
<proteinExistence type="predicted"/>
<dbReference type="PANTHER" id="PTHR21022:SF19">
    <property type="entry name" value="PREPHENATE DEHYDRATASE-RELATED"/>
    <property type="match status" value="1"/>
</dbReference>
<dbReference type="EMBL" id="VWRR01000015">
    <property type="protein sequence ID" value="KAF6001269.1"/>
    <property type="molecule type" value="Genomic_DNA"/>
</dbReference>
<sequence>MLREAESSYLAVVCAHRRPRVERGTGLFCDLARQKLTWDLLPADCLPRQSFTAKVKKWFLYREYWRRTFVNDTLMAELVIHSDGVSSPEWHAGEVPLRVAYQGEPGAYSESAAIEYFGERVQLVPCETFEKVFELVEAEGADRAVLPIENSLAGTIHRNYDLLLQHRLHIVGEVDFCVRHYLLALEGVQLGDVRVVQSHPMALAQCERFLSEHGFIREVALDTAGSARLLRDKGYRDRAAIAGARAAQIYALNILREDIEDESENYTRFLILARTPCASPPLGTPAKTSIAFSLINTAGALFKALSVFALRDIDLTKIESRHLRSLRHLKSRDGSDVNPDPQNGTAGPMTSILGGVIAAAAAASEPESIQDRRRWEYLFYLDISASLTDAKTTNALKHLAEITTFIRVLGSYKCHAMN</sequence>
<dbReference type="CDD" id="cd04905">
    <property type="entry name" value="ACT_CM-PDT"/>
    <property type="match status" value="1"/>
</dbReference>
<dbReference type="PROSITE" id="PS00857">
    <property type="entry name" value="PREPHENATE_DEHYDR_1"/>
    <property type="match status" value="1"/>
</dbReference>
<dbReference type="Proteomes" id="UP000530660">
    <property type="component" value="Unassembled WGS sequence"/>
</dbReference>
<organism evidence="7 8">
    <name type="scientific">Cyanidiococcus yangmingshanensis</name>
    <dbReference type="NCBI Taxonomy" id="2690220"/>
    <lineage>
        <taxon>Eukaryota</taxon>
        <taxon>Rhodophyta</taxon>
        <taxon>Bangiophyceae</taxon>
        <taxon>Cyanidiales</taxon>
        <taxon>Cyanidiaceae</taxon>
        <taxon>Cyanidiococcus</taxon>
    </lineage>
</organism>
<keyword evidence="8" id="KW-1185">Reference proteome</keyword>
<dbReference type="Gene3D" id="3.40.190.10">
    <property type="entry name" value="Periplasmic binding protein-like II"/>
    <property type="match status" value="2"/>
</dbReference>
<dbReference type="InterPro" id="IPR001086">
    <property type="entry name" value="Preph_deHydtase"/>
</dbReference>
<dbReference type="InterPro" id="IPR018528">
    <property type="entry name" value="Preph_deHydtase_CS"/>
</dbReference>
<evidence type="ECO:0000256" key="1">
    <source>
        <dbReference type="ARBA" id="ARBA00022605"/>
    </source>
</evidence>
<dbReference type="GO" id="GO:0004664">
    <property type="term" value="F:prephenate dehydratase activity"/>
    <property type="evidence" value="ECO:0007669"/>
    <property type="project" value="InterPro"/>
</dbReference>
<evidence type="ECO:0000256" key="4">
    <source>
        <dbReference type="ARBA" id="ARBA00023239"/>
    </source>
</evidence>
<dbReference type="SUPFAM" id="SSF55021">
    <property type="entry name" value="ACT-like"/>
    <property type="match status" value="2"/>
</dbReference>
<dbReference type="PANTHER" id="PTHR21022">
    <property type="entry name" value="PREPHENATE DEHYDRATASE P PROTEIN"/>
    <property type="match status" value="1"/>
</dbReference>
<gene>
    <name evidence="7" type="primary">PHA2</name>
    <name evidence="7" type="ORF">F1559_002181</name>
</gene>
<accession>A0A7J7IF22</accession>
<name>A0A7J7IF22_9RHOD</name>
<keyword evidence="4" id="KW-0456">Lyase</keyword>
<dbReference type="Pfam" id="PF00800">
    <property type="entry name" value="PDT"/>
    <property type="match status" value="1"/>
</dbReference>
<dbReference type="GO" id="GO:0005737">
    <property type="term" value="C:cytoplasm"/>
    <property type="evidence" value="ECO:0007669"/>
    <property type="project" value="TreeGrafter"/>
</dbReference>
<dbReference type="SUPFAM" id="SSF53850">
    <property type="entry name" value="Periplasmic binding protein-like II"/>
    <property type="match status" value="1"/>
</dbReference>
<protein>
    <submittedName>
        <fullName evidence="7">Prephenate dehydratase</fullName>
    </submittedName>
</protein>
<evidence type="ECO:0000256" key="5">
    <source>
        <dbReference type="ARBA" id="ARBA00029440"/>
    </source>
</evidence>
<comment type="caution">
    <text evidence="7">The sequence shown here is derived from an EMBL/GenBank/DDBJ whole genome shotgun (WGS) entry which is preliminary data.</text>
</comment>